<dbReference type="EMBL" id="JAAAUY010001256">
    <property type="protein sequence ID" value="KAF9323579.1"/>
    <property type="molecule type" value="Genomic_DNA"/>
</dbReference>
<keyword evidence="3" id="KW-1185">Reference proteome</keyword>
<name>A0A9P5SDY1_9FUNG</name>
<evidence type="ECO:0000313" key="2">
    <source>
        <dbReference type="EMBL" id="KAF9323579.1"/>
    </source>
</evidence>
<gene>
    <name evidence="2" type="ORF">BG006_001320</name>
</gene>
<evidence type="ECO:0000256" key="1">
    <source>
        <dbReference type="SAM" id="SignalP"/>
    </source>
</evidence>
<accession>A0A9P5SDY1</accession>
<comment type="caution">
    <text evidence="2">The sequence shown here is derived from an EMBL/GenBank/DDBJ whole genome shotgun (WGS) entry which is preliminary data.</text>
</comment>
<evidence type="ECO:0000313" key="3">
    <source>
        <dbReference type="Proteomes" id="UP000696485"/>
    </source>
</evidence>
<feature type="chain" id="PRO_5040113858" evidence="1">
    <location>
        <begin position="19"/>
        <end position="77"/>
    </location>
</feature>
<keyword evidence="1" id="KW-0732">Signal</keyword>
<dbReference type="AlphaFoldDB" id="A0A9P5SDY1"/>
<dbReference type="Proteomes" id="UP000696485">
    <property type="component" value="Unassembled WGS sequence"/>
</dbReference>
<organism evidence="2 3">
    <name type="scientific">Podila minutissima</name>
    <dbReference type="NCBI Taxonomy" id="64525"/>
    <lineage>
        <taxon>Eukaryota</taxon>
        <taxon>Fungi</taxon>
        <taxon>Fungi incertae sedis</taxon>
        <taxon>Mucoromycota</taxon>
        <taxon>Mortierellomycotina</taxon>
        <taxon>Mortierellomycetes</taxon>
        <taxon>Mortierellales</taxon>
        <taxon>Mortierellaceae</taxon>
        <taxon>Podila</taxon>
    </lineage>
</organism>
<reference evidence="2" key="1">
    <citation type="journal article" date="2020" name="Fungal Divers.">
        <title>Resolving the Mortierellaceae phylogeny through synthesis of multi-gene phylogenetics and phylogenomics.</title>
        <authorList>
            <person name="Vandepol N."/>
            <person name="Liber J."/>
            <person name="Desiro A."/>
            <person name="Na H."/>
            <person name="Kennedy M."/>
            <person name="Barry K."/>
            <person name="Grigoriev I.V."/>
            <person name="Miller A.N."/>
            <person name="O'Donnell K."/>
            <person name="Stajich J.E."/>
            <person name="Bonito G."/>
        </authorList>
    </citation>
    <scope>NUCLEOTIDE SEQUENCE</scope>
    <source>
        <strain evidence="2">NVP1</strain>
    </source>
</reference>
<protein>
    <submittedName>
        <fullName evidence="2">Uncharacterized protein</fullName>
    </submittedName>
</protein>
<sequence length="77" mass="8163">MKITTALIALAVVGLASAAIQPDAKCCRCIDDDINRCSWTCCLGPKPRPIPVAAPIEPQAPCCDCPDTNKCSRLCCK</sequence>
<feature type="signal peptide" evidence="1">
    <location>
        <begin position="1"/>
        <end position="18"/>
    </location>
</feature>
<proteinExistence type="predicted"/>